<dbReference type="Proteomes" id="UP000509448">
    <property type="component" value="Chromosome"/>
</dbReference>
<evidence type="ECO:0000313" key="5">
    <source>
        <dbReference type="Proteomes" id="UP000509448"/>
    </source>
</evidence>
<organism evidence="4 5">
    <name type="scientific">Conexivisphaera calida</name>
    <dbReference type="NCBI Taxonomy" id="1874277"/>
    <lineage>
        <taxon>Archaea</taxon>
        <taxon>Nitrososphaerota</taxon>
        <taxon>Conexivisphaeria</taxon>
        <taxon>Conexivisphaerales</taxon>
        <taxon>Conexivisphaeraceae</taxon>
        <taxon>Conexivisphaera</taxon>
    </lineage>
</organism>
<dbReference type="KEGG" id="ccai:NAS2_0387"/>
<feature type="domain" description="Fe-S hydro-lyase tartrate dehydratase beta-type catalytic" evidence="3">
    <location>
        <begin position="7"/>
        <end position="182"/>
    </location>
</feature>
<dbReference type="GeneID" id="55584205"/>
<dbReference type="InterPro" id="IPR036660">
    <property type="entry name" value="Fe-S_hydroAse_TtdB_cat_sf"/>
</dbReference>
<dbReference type="GO" id="GO:0008730">
    <property type="term" value="F:L(+)-tartrate dehydratase activity"/>
    <property type="evidence" value="ECO:0007669"/>
    <property type="project" value="UniProtKB-EC"/>
</dbReference>
<protein>
    <submittedName>
        <fullName evidence="4">Fumarate hydratase class I, aerobic</fullName>
        <ecNumber evidence="4">4.2.1.32</ecNumber>
    </submittedName>
</protein>
<dbReference type="RefSeq" id="WP_174448083.1">
    <property type="nucleotide sequence ID" value="NZ_AP018732.1"/>
</dbReference>
<dbReference type="SUPFAM" id="SSF117457">
    <property type="entry name" value="FumA C-terminal domain-like"/>
    <property type="match status" value="1"/>
</dbReference>
<dbReference type="Gene3D" id="3.20.130.10">
    <property type="entry name" value="Fe-S hydro-lyase, tartrate dehydratase beta-type, catalytic domain"/>
    <property type="match status" value="1"/>
</dbReference>
<dbReference type="OrthoDB" id="34134at2157"/>
<dbReference type="PANTHER" id="PTHR43351:SF2">
    <property type="entry name" value="L(+)-TARTRATE DEHYDRATASE SUBUNIT BETA-RELATED"/>
    <property type="match status" value="1"/>
</dbReference>
<keyword evidence="5" id="KW-1185">Reference proteome</keyword>
<gene>
    <name evidence="4" type="ORF">NAS2_0387</name>
</gene>
<evidence type="ECO:0000256" key="2">
    <source>
        <dbReference type="ARBA" id="ARBA00023239"/>
    </source>
</evidence>
<keyword evidence="2 4" id="KW-0456">Lyase</keyword>
<proteinExistence type="inferred from homology"/>
<dbReference type="Pfam" id="PF05683">
    <property type="entry name" value="Fumerase_C"/>
    <property type="match status" value="1"/>
</dbReference>
<dbReference type="NCBIfam" id="TIGR00723">
    <property type="entry name" value="ttdB_fumA_fumB"/>
    <property type="match status" value="1"/>
</dbReference>
<name>A0A4P2VKN4_9ARCH</name>
<sequence>MAEYHLKLPMSEADARSLKVGDVLYVTGRLVTARDEAHKKALELLREGKEIPVDLRGLAVYHCGPVVERKGDGWRVVAAGPTTSARMESVEPEFMERTGVRLIIGKGGLGKGTTAAAQMLGAAYAVFTGGAGVLAAEAIKRVAGVHWLDELGMAEAMWELDVEEFGPLAITIDSHGRNFYAEMEDRRRKVLDQITKELGF</sequence>
<reference evidence="4 5" key="1">
    <citation type="journal article" date="2019" name="ISME J.">
        <title>Isolation and characterization of a thermophilic sulfur- and iron-reducing thaumarchaeote from a terrestrial acidic hot spring.</title>
        <authorList>
            <person name="Kato S."/>
            <person name="Itoh T."/>
            <person name="Yuki M."/>
            <person name="Nagamori M."/>
            <person name="Ohnishi M."/>
            <person name="Uematsu K."/>
            <person name="Suzuki K."/>
            <person name="Takashina T."/>
            <person name="Ohkuma M."/>
        </authorList>
    </citation>
    <scope>NUCLEOTIDE SEQUENCE [LARGE SCALE GENOMIC DNA]</scope>
    <source>
        <strain evidence="4 5">NAS-02</strain>
    </source>
</reference>
<dbReference type="EMBL" id="AP018732">
    <property type="protein sequence ID" value="BBE41778.1"/>
    <property type="molecule type" value="Genomic_DNA"/>
</dbReference>
<evidence type="ECO:0000256" key="1">
    <source>
        <dbReference type="ARBA" id="ARBA00008876"/>
    </source>
</evidence>
<dbReference type="EC" id="4.2.1.32" evidence="4"/>
<dbReference type="InterPro" id="IPR004647">
    <property type="entry name" value="Fe-S_hydro-lyase_TtdB-typ_cat"/>
</dbReference>
<dbReference type="PANTHER" id="PTHR43351">
    <property type="entry name" value="L(+)-TARTRATE DEHYDRATASE SUBUNIT BETA"/>
    <property type="match status" value="1"/>
</dbReference>
<evidence type="ECO:0000259" key="3">
    <source>
        <dbReference type="Pfam" id="PF05683"/>
    </source>
</evidence>
<evidence type="ECO:0000313" key="4">
    <source>
        <dbReference type="EMBL" id="BBE41778.1"/>
    </source>
</evidence>
<comment type="similarity">
    <text evidence="1">Belongs to the class-I fumarase family.</text>
</comment>
<accession>A0A4P2VKN4</accession>
<dbReference type="AlphaFoldDB" id="A0A4P2VKN4"/>